<dbReference type="STRING" id="436010.A0A165WMV4"/>
<dbReference type="InterPro" id="IPR029510">
    <property type="entry name" value="Ald_DH_CS_GLU"/>
</dbReference>
<keyword evidence="7" id="KW-1185">Reference proteome</keyword>
<feature type="domain" description="Aldehyde dehydrogenase" evidence="5">
    <location>
        <begin position="37"/>
        <end position="498"/>
    </location>
</feature>
<sequence>MTRARFTTSAGTRALHRSWYGPHYGKTLSQKGAAGREEIQVTNPANGEHICSVAAANSSDVQQTVEAAQAAFDSGDWAKSSPVARSLVLSRLARLLESNIPKLAQIESLQTGRALREMNAQLGRLPEWLDYYAALLRTNSAFVAPTQGKLLNYVQRVPLGVVAQITPFNHPLLIAVKKIAPALAAGNSVIVKPSELAPITVLEFAEIAAEAGVPSGVFSVLSGYGASTGKELVSNPLIRKVDITAGTSTGRDLGSIVGSNLAAYTAELGGKAPIVVFNDADLLSAVNGVAFASFVASGQTCVSGARIIVQDQIYDEFLHLFLQKVDSITQRMGNPLNPESTMGSVISTRHLERIEGMLSRQNGTVLAGGTRLSGLSPLDGFDFSKGSFLPPTVIIDVEVNDEIWQEEVFGPVVVVKRFTDEQEGIALANASKYGLGAGIWTSDLSRAHRVSAEIEAGLVWINTHHRNDPSSPWGGMKESGIGRENGLEAYNAYSQSKSTIVNVASAEENRRNDDWFAEVGSARRYG</sequence>
<dbReference type="PROSITE" id="PS00687">
    <property type="entry name" value="ALDEHYDE_DEHYDR_GLU"/>
    <property type="match status" value="1"/>
</dbReference>
<dbReference type="Proteomes" id="UP000076532">
    <property type="component" value="Unassembled WGS sequence"/>
</dbReference>
<dbReference type="OrthoDB" id="310895at2759"/>
<feature type="active site" evidence="3">
    <location>
        <position position="267"/>
    </location>
</feature>
<reference evidence="6 7" key="1">
    <citation type="journal article" date="2016" name="Mol. Biol. Evol.">
        <title>Comparative Genomics of Early-Diverging Mushroom-Forming Fungi Provides Insights into the Origins of Lignocellulose Decay Capabilities.</title>
        <authorList>
            <person name="Nagy L.G."/>
            <person name="Riley R."/>
            <person name="Tritt A."/>
            <person name="Adam C."/>
            <person name="Daum C."/>
            <person name="Floudas D."/>
            <person name="Sun H."/>
            <person name="Yadav J.S."/>
            <person name="Pangilinan J."/>
            <person name="Larsson K.H."/>
            <person name="Matsuura K."/>
            <person name="Barry K."/>
            <person name="Labutti K."/>
            <person name="Kuo R."/>
            <person name="Ohm R.A."/>
            <person name="Bhattacharya S.S."/>
            <person name="Shirouzu T."/>
            <person name="Yoshinaga Y."/>
            <person name="Martin F.M."/>
            <person name="Grigoriev I.V."/>
            <person name="Hibbett D.S."/>
        </authorList>
    </citation>
    <scope>NUCLEOTIDE SEQUENCE [LARGE SCALE GENOMIC DNA]</scope>
    <source>
        <strain evidence="6 7">CBS 109695</strain>
    </source>
</reference>
<protein>
    <submittedName>
        <fullName evidence="6">Aldehyde dehydrogenase</fullName>
    </submittedName>
</protein>
<dbReference type="CDD" id="cd07114">
    <property type="entry name" value="ALDH_DhaS"/>
    <property type="match status" value="1"/>
</dbReference>
<dbReference type="GO" id="GO:0016620">
    <property type="term" value="F:oxidoreductase activity, acting on the aldehyde or oxo group of donors, NAD or NADP as acceptor"/>
    <property type="evidence" value="ECO:0007669"/>
    <property type="project" value="InterPro"/>
</dbReference>
<proteinExistence type="inferred from homology"/>
<dbReference type="InterPro" id="IPR015590">
    <property type="entry name" value="Aldehyde_DH_dom"/>
</dbReference>
<dbReference type="EMBL" id="KV417741">
    <property type="protein sequence ID" value="KZP07751.1"/>
    <property type="molecule type" value="Genomic_DNA"/>
</dbReference>
<evidence type="ECO:0000313" key="6">
    <source>
        <dbReference type="EMBL" id="KZP07751.1"/>
    </source>
</evidence>
<evidence type="ECO:0000313" key="7">
    <source>
        <dbReference type="Proteomes" id="UP000076532"/>
    </source>
</evidence>
<keyword evidence="2 4" id="KW-0560">Oxidoreductase</keyword>
<dbReference type="SUPFAM" id="SSF53720">
    <property type="entry name" value="ALDH-like"/>
    <property type="match status" value="1"/>
</dbReference>
<dbReference type="AlphaFoldDB" id="A0A165WMV4"/>
<dbReference type="Gene3D" id="3.40.605.10">
    <property type="entry name" value="Aldehyde Dehydrogenase, Chain A, domain 1"/>
    <property type="match status" value="1"/>
</dbReference>
<name>A0A165WMV4_9AGAM</name>
<dbReference type="FunFam" id="3.40.605.10:FF:000007">
    <property type="entry name" value="NAD/NADP-dependent betaine aldehyde dehydrogenase"/>
    <property type="match status" value="1"/>
</dbReference>
<organism evidence="6 7">
    <name type="scientific">Athelia psychrophila</name>
    <dbReference type="NCBI Taxonomy" id="1759441"/>
    <lineage>
        <taxon>Eukaryota</taxon>
        <taxon>Fungi</taxon>
        <taxon>Dikarya</taxon>
        <taxon>Basidiomycota</taxon>
        <taxon>Agaricomycotina</taxon>
        <taxon>Agaricomycetes</taxon>
        <taxon>Agaricomycetidae</taxon>
        <taxon>Atheliales</taxon>
        <taxon>Atheliaceae</taxon>
        <taxon>Athelia</taxon>
    </lineage>
</organism>
<evidence type="ECO:0000256" key="3">
    <source>
        <dbReference type="PROSITE-ProRule" id="PRU10007"/>
    </source>
</evidence>
<comment type="similarity">
    <text evidence="1 4">Belongs to the aldehyde dehydrogenase family.</text>
</comment>
<dbReference type="InterPro" id="IPR016163">
    <property type="entry name" value="Ald_DH_C"/>
</dbReference>
<gene>
    <name evidence="6" type="ORF">FIBSPDRAFT_803703</name>
</gene>
<evidence type="ECO:0000256" key="2">
    <source>
        <dbReference type="ARBA" id="ARBA00023002"/>
    </source>
</evidence>
<dbReference type="InterPro" id="IPR016161">
    <property type="entry name" value="Ald_DH/histidinol_DH"/>
</dbReference>
<dbReference type="InterPro" id="IPR016162">
    <property type="entry name" value="Ald_DH_N"/>
</dbReference>
<accession>A0A165WMV4</accession>
<evidence type="ECO:0000256" key="4">
    <source>
        <dbReference type="RuleBase" id="RU003345"/>
    </source>
</evidence>
<dbReference type="PANTHER" id="PTHR11699">
    <property type="entry name" value="ALDEHYDE DEHYDROGENASE-RELATED"/>
    <property type="match status" value="1"/>
</dbReference>
<evidence type="ECO:0000259" key="5">
    <source>
        <dbReference type="Pfam" id="PF00171"/>
    </source>
</evidence>
<evidence type="ECO:0000256" key="1">
    <source>
        <dbReference type="ARBA" id="ARBA00009986"/>
    </source>
</evidence>
<dbReference type="Pfam" id="PF00171">
    <property type="entry name" value="Aldedh"/>
    <property type="match status" value="1"/>
</dbReference>
<dbReference type="FunFam" id="3.40.309.10:FF:000012">
    <property type="entry name" value="Betaine aldehyde dehydrogenase"/>
    <property type="match status" value="1"/>
</dbReference>
<dbReference type="Gene3D" id="3.40.309.10">
    <property type="entry name" value="Aldehyde Dehydrogenase, Chain A, domain 2"/>
    <property type="match status" value="1"/>
</dbReference>